<organism evidence="1 2">
    <name type="scientific">Albugo candida</name>
    <dbReference type="NCBI Taxonomy" id="65357"/>
    <lineage>
        <taxon>Eukaryota</taxon>
        <taxon>Sar</taxon>
        <taxon>Stramenopiles</taxon>
        <taxon>Oomycota</taxon>
        <taxon>Peronosporomycetes</taxon>
        <taxon>Albuginales</taxon>
        <taxon>Albuginaceae</taxon>
        <taxon>Albugo</taxon>
    </lineage>
</organism>
<reference evidence="1 2" key="1">
    <citation type="submission" date="2012-05" db="EMBL/GenBank/DDBJ databases">
        <title>Recombination and specialization in a pathogen metapopulation.</title>
        <authorList>
            <person name="Gardiner A."/>
            <person name="Kemen E."/>
            <person name="Schultz-Larsen T."/>
            <person name="MacLean D."/>
            <person name="Van Oosterhout C."/>
            <person name="Jones J.D.G."/>
        </authorList>
    </citation>
    <scope>NUCLEOTIDE SEQUENCE [LARGE SCALE GENOMIC DNA]</scope>
    <source>
        <strain evidence="1 2">Ac Nc2</strain>
    </source>
</reference>
<dbReference type="InParanoid" id="A0A024FVX2"/>
<dbReference type="EMBL" id="CAIX01000415">
    <property type="protein sequence ID" value="CCI10814.1"/>
    <property type="molecule type" value="Genomic_DNA"/>
</dbReference>
<comment type="caution">
    <text evidence="1">The sequence shown here is derived from an EMBL/GenBank/DDBJ whole genome shotgun (WGS) entry which is preliminary data.</text>
</comment>
<evidence type="ECO:0000313" key="1">
    <source>
        <dbReference type="EMBL" id="CCI10814.1"/>
    </source>
</evidence>
<dbReference type="AlphaFoldDB" id="A0A024FVX2"/>
<dbReference type="Proteomes" id="UP000053237">
    <property type="component" value="Unassembled WGS sequence"/>
</dbReference>
<protein>
    <submittedName>
        <fullName evidence="1">Uncharacterized protein</fullName>
    </submittedName>
</protein>
<gene>
    <name evidence="1" type="ORF">BN9_117610</name>
</gene>
<sequence length="118" mass="13380">MSSLSSWNQSNPSCNARMRLKCKHLDIHFSFDRWSRKWAHGSSSFSMGLCGEEAERRLCRTSGARATRHFLNKCTKVCEGFCVKRSIPDKIALVFRLRIHSLSRLESIGLAVTGNDTC</sequence>
<proteinExistence type="predicted"/>
<name>A0A024FVX2_9STRA</name>
<accession>A0A024FVX2</accession>
<evidence type="ECO:0000313" key="2">
    <source>
        <dbReference type="Proteomes" id="UP000053237"/>
    </source>
</evidence>
<keyword evidence="2" id="KW-1185">Reference proteome</keyword>